<dbReference type="Proteomes" id="UP000033558">
    <property type="component" value="Unassembled WGS sequence"/>
</dbReference>
<dbReference type="SUPFAM" id="SSF52218">
    <property type="entry name" value="Flavoproteins"/>
    <property type="match status" value="1"/>
</dbReference>
<evidence type="ECO:0000256" key="7">
    <source>
        <dbReference type="ARBA" id="ARBA00022982"/>
    </source>
</evidence>
<comment type="function">
    <text evidence="2">Low-potential electron donor to a number of redox enzymes.</text>
</comment>
<evidence type="ECO:0000256" key="2">
    <source>
        <dbReference type="ARBA" id="ARBA00003297"/>
    </source>
</evidence>
<evidence type="ECO:0000256" key="3">
    <source>
        <dbReference type="ARBA" id="ARBA00005267"/>
    </source>
</evidence>
<dbReference type="InterPro" id="IPR008254">
    <property type="entry name" value="Flavodoxin/NO_synth"/>
</dbReference>
<comment type="similarity">
    <text evidence="3">Belongs to the flavodoxin family.</text>
</comment>
<dbReference type="PATRIC" id="fig|1218492.5.peg.601"/>
<dbReference type="Pfam" id="PF00258">
    <property type="entry name" value="Flavodoxin_1"/>
    <property type="match status" value="1"/>
</dbReference>
<evidence type="ECO:0000256" key="6">
    <source>
        <dbReference type="ARBA" id="ARBA00022643"/>
    </source>
</evidence>
<keyword evidence="6" id="KW-0288">FMN</keyword>
<dbReference type="GO" id="GO:0010181">
    <property type="term" value="F:FMN binding"/>
    <property type="evidence" value="ECO:0007669"/>
    <property type="project" value="InterPro"/>
</dbReference>
<dbReference type="Gene3D" id="3.40.50.360">
    <property type="match status" value="1"/>
</dbReference>
<reference evidence="9 10" key="1">
    <citation type="submission" date="2015-01" db="EMBL/GenBank/DDBJ databases">
        <title>Comparative genomics of the lactic acid bacteria isolated from the honey bee gut.</title>
        <authorList>
            <person name="Ellegaard K.M."/>
            <person name="Tamarit D."/>
            <person name="Javelind E."/>
            <person name="Olofsson T."/>
            <person name="Andersson S.G."/>
            <person name="Vasquez A."/>
        </authorList>
    </citation>
    <scope>NUCLEOTIDE SEQUENCE [LARGE SCALE GENOMIC DNA]</scope>
    <source>
        <strain evidence="9 10">Bin4</strain>
    </source>
</reference>
<comment type="caution">
    <text evidence="9">The sequence shown here is derived from an EMBL/GenBank/DDBJ whole genome shotgun (WGS) entry which is preliminary data.</text>
</comment>
<evidence type="ECO:0000256" key="4">
    <source>
        <dbReference type="ARBA" id="ARBA00022448"/>
    </source>
</evidence>
<dbReference type="PANTHER" id="PTHR42809">
    <property type="entry name" value="FLAVODOXIN 2"/>
    <property type="match status" value="1"/>
</dbReference>
<feature type="domain" description="Flavodoxin-like" evidence="8">
    <location>
        <begin position="4"/>
        <end position="144"/>
    </location>
</feature>
<keyword evidence="5" id="KW-0285">Flavoprotein</keyword>
<dbReference type="PROSITE" id="PS50902">
    <property type="entry name" value="FLAVODOXIN_LIKE"/>
    <property type="match status" value="1"/>
</dbReference>
<keyword evidence="10" id="KW-1185">Reference proteome</keyword>
<accession>A0A0F4LXH9</accession>
<dbReference type="NCBIfam" id="NF005587">
    <property type="entry name" value="PRK07308.1"/>
    <property type="match status" value="1"/>
</dbReference>
<keyword evidence="7" id="KW-0249">Electron transport</keyword>
<keyword evidence="4" id="KW-0813">Transport</keyword>
<comment type="cofactor">
    <cofactor evidence="1">
        <name>FMN</name>
        <dbReference type="ChEBI" id="CHEBI:58210"/>
    </cofactor>
</comment>
<dbReference type="GO" id="GO:0016651">
    <property type="term" value="F:oxidoreductase activity, acting on NAD(P)H"/>
    <property type="evidence" value="ECO:0007669"/>
    <property type="project" value="UniProtKB-ARBA"/>
</dbReference>
<evidence type="ECO:0000313" key="9">
    <source>
        <dbReference type="EMBL" id="KJY62276.1"/>
    </source>
</evidence>
<evidence type="ECO:0000259" key="8">
    <source>
        <dbReference type="PROSITE" id="PS50902"/>
    </source>
</evidence>
<dbReference type="EMBL" id="JXJQ01000006">
    <property type="protein sequence ID" value="KJY62276.1"/>
    <property type="molecule type" value="Genomic_DNA"/>
</dbReference>
<dbReference type="PANTHER" id="PTHR42809:SF1">
    <property type="entry name" value="FLAVODOXIN 1"/>
    <property type="match status" value="1"/>
</dbReference>
<protein>
    <submittedName>
        <fullName evidence="9">Flavodoxin</fullName>
    </submittedName>
</protein>
<evidence type="ECO:0000256" key="5">
    <source>
        <dbReference type="ARBA" id="ARBA00022630"/>
    </source>
</evidence>
<evidence type="ECO:0000256" key="1">
    <source>
        <dbReference type="ARBA" id="ARBA00001917"/>
    </source>
</evidence>
<sequence length="152" mass="17110">MLTAHIVFATITGNSEEIADILADRLAFRGVAVQETEISQTDAYEFIQSDLLIASIYTYDQGKLPEESLDFCADLQTLKLTNKIYGVTGSGDKYYGQYYNIAVDQFAELFEKLGAQAGTARLKIELEPDEQDIEDLDRFAHNLVWTANNRQK</sequence>
<dbReference type="InterPro" id="IPR029039">
    <property type="entry name" value="Flavoprotein-like_sf"/>
</dbReference>
<dbReference type="InterPro" id="IPR050619">
    <property type="entry name" value="Flavodoxin"/>
</dbReference>
<dbReference type="AlphaFoldDB" id="A0A0F4LXH9"/>
<name>A0A0F4LXH9_9LACO</name>
<evidence type="ECO:0000313" key="10">
    <source>
        <dbReference type="Proteomes" id="UP000033558"/>
    </source>
</evidence>
<dbReference type="STRING" id="1218492.JG30_04770"/>
<organism evidence="9 10">
    <name type="scientific">Bombilactobacillus mellifer</name>
    <dbReference type="NCBI Taxonomy" id="1218492"/>
    <lineage>
        <taxon>Bacteria</taxon>
        <taxon>Bacillati</taxon>
        <taxon>Bacillota</taxon>
        <taxon>Bacilli</taxon>
        <taxon>Lactobacillales</taxon>
        <taxon>Lactobacillaceae</taxon>
        <taxon>Bombilactobacillus</taxon>
    </lineage>
</organism>
<proteinExistence type="inferred from homology"/>
<gene>
    <name evidence="9" type="ORF">JG30_04770</name>
</gene>
<dbReference type="OrthoDB" id="9790745at2"/>
<dbReference type="HOGENOM" id="CLU_051402_4_2_9"/>
<dbReference type="RefSeq" id="WP_046315893.1">
    <property type="nucleotide sequence ID" value="NZ_JBHSZT010000001.1"/>
</dbReference>